<dbReference type="GO" id="GO:0046914">
    <property type="term" value="F:transition metal ion binding"/>
    <property type="evidence" value="ECO:0007669"/>
    <property type="project" value="InterPro"/>
</dbReference>
<keyword evidence="4" id="KW-1185">Reference proteome</keyword>
<dbReference type="InterPro" id="IPR008988">
    <property type="entry name" value="Transcriptional_repressor_C"/>
</dbReference>
<dbReference type="Pfam" id="PF04023">
    <property type="entry name" value="FeoA"/>
    <property type="match status" value="1"/>
</dbReference>
<dbReference type="InterPro" id="IPR053184">
    <property type="entry name" value="FeoA-like"/>
</dbReference>
<dbReference type="InterPro" id="IPR038157">
    <property type="entry name" value="FeoA_core_dom"/>
</dbReference>
<keyword evidence="1" id="KW-0408">Iron</keyword>
<accession>A0A136WCH1</accession>
<reference evidence="3 4" key="1">
    <citation type="submission" date="2016-01" db="EMBL/GenBank/DDBJ databases">
        <title>Genome sequence of Clostridium neopropionicum X4, DSM-3847.</title>
        <authorList>
            <person name="Poehlein A."/>
            <person name="Beck M.H."/>
            <person name="Bengelsdorf F.R."/>
            <person name="Daniel R."/>
            <person name="Duerre P."/>
        </authorList>
    </citation>
    <scope>NUCLEOTIDE SEQUENCE [LARGE SCALE GENOMIC DNA]</scope>
    <source>
        <strain evidence="3 4">DSM-3847</strain>
    </source>
</reference>
<evidence type="ECO:0000256" key="1">
    <source>
        <dbReference type="ARBA" id="ARBA00023004"/>
    </source>
</evidence>
<gene>
    <name evidence="3" type="ORF">CLNEO_23780</name>
</gene>
<dbReference type="RefSeq" id="WP_066089380.1">
    <property type="nucleotide sequence ID" value="NZ_LRVM01000009.1"/>
</dbReference>
<dbReference type="EMBL" id="LRVM01000009">
    <property type="protein sequence ID" value="KXL52213.1"/>
    <property type="molecule type" value="Genomic_DNA"/>
</dbReference>
<evidence type="ECO:0000259" key="2">
    <source>
        <dbReference type="SMART" id="SM00899"/>
    </source>
</evidence>
<dbReference type="OrthoDB" id="3182299at2"/>
<proteinExistence type="predicted"/>
<dbReference type="Proteomes" id="UP000070539">
    <property type="component" value="Unassembled WGS sequence"/>
</dbReference>
<protein>
    <submittedName>
        <fullName evidence="3">FeoA domain protein</fullName>
    </submittedName>
</protein>
<comment type="caution">
    <text evidence="3">The sequence shown here is derived from an EMBL/GenBank/DDBJ whole genome shotgun (WGS) entry which is preliminary data.</text>
</comment>
<dbReference type="STRING" id="36847.CLNEO_23780"/>
<dbReference type="SMART" id="SM00899">
    <property type="entry name" value="FeoA"/>
    <property type="match status" value="1"/>
</dbReference>
<sequence length="76" mass="8514">MKKLSEVKKGEKGKITSLQGDSRFLSRITSIGLTVGSEVEIMQNQKKQPVLIYGRDTMIAVNRDECEKIIMEVSAK</sequence>
<dbReference type="InterPro" id="IPR007167">
    <property type="entry name" value="Fe-transptr_FeoA-like"/>
</dbReference>
<dbReference type="AlphaFoldDB" id="A0A136WCH1"/>
<name>A0A136WCH1_9FIRM</name>
<organism evidence="3 4">
    <name type="scientific">Anaerotignum neopropionicum</name>
    <dbReference type="NCBI Taxonomy" id="36847"/>
    <lineage>
        <taxon>Bacteria</taxon>
        <taxon>Bacillati</taxon>
        <taxon>Bacillota</taxon>
        <taxon>Clostridia</taxon>
        <taxon>Lachnospirales</taxon>
        <taxon>Anaerotignaceae</taxon>
        <taxon>Anaerotignum</taxon>
    </lineage>
</organism>
<dbReference type="PANTHER" id="PTHR43151">
    <property type="entry name" value="FEOA FAMILY PROTEIN"/>
    <property type="match status" value="1"/>
</dbReference>
<feature type="domain" description="Ferrous iron transporter FeoA-like" evidence="2">
    <location>
        <begin position="2"/>
        <end position="73"/>
    </location>
</feature>
<dbReference type="PANTHER" id="PTHR43151:SF2">
    <property type="entry name" value="FE(2+) TRANSPORT PROTEIN A-RELATED"/>
    <property type="match status" value="1"/>
</dbReference>
<dbReference type="PATRIC" id="fig|36847.3.peg.2770"/>
<dbReference type="Gene3D" id="2.30.30.90">
    <property type="match status" value="1"/>
</dbReference>
<evidence type="ECO:0000313" key="3">
    <source>
        <dbReference type="EMBL" id="KXL52213.1"/>
    </source>
</evidence>
<dbReference type="SUPFAM" id="SSF50037">
    <property type="entry name" value="C-terminal domain of transcriptional repressors"/>
    <property type="match status" value="1"/>
</dbReference>
<evidence type="ECO:0000313" key="4">
    <source>
        <dbReference type="Proteomes" id="UP000070539"/>
    </source>
</evidence>